<feature type="region of interest" description="Disordered" evidence="1">
    <location>
        <begin position="65"/>
        <end position="98"/>
    </location>
</feature>
<accession>A0A7F8Q1Z1</accession>
<dbReference type="AlphaFoldDB" id="A0A7F8Q1Z1"/>
<dbReference type="GO" id="GO:0051017">
    <property type="term" value="P:actin filament bundle assembly"/>
    <property type="evidence" value="ECO:0007669"/>
    <property type="project" value="TreeGrafter"/>
</dbReference>
<dbReference type="OrthoDB" id="9427975at2759"/>
<dbReference type="GO" id="GO:0005654">
    <property type="term" value="C:nucleoplasm"/>
    <property type="evidence" value="ECO:0007669"/>
    <property type="project" value="TreeGrafter"/>
</dbReference>
<reference evidence="4" key="1">
    <citation type="submission" date="2025-08" db="UniProtKB">
        <authorList>
            <consortium name="RefSeq"/>
        </authorList>
    </citation>
    <scope>IDENTIFICATION</scope>
    <source>
        <tissue evidence="4">Liver</tissue>
    </source>
</reference>
<keyword evidence="3" id="KW-1185">Reference proteome</keyword>
<dbReference type="PANTHER" id="PTHR14206:SF3">
    <property type="entry name" value="BRAIN-SPECIFIC ANGIOGENESIS INHIBITOR 1-ASSOCIATED PROTEIN 2"/>
    <property type="match status" value="1"/>
</dbReference>
<name>A0A7F8Q1Z1_LEPWE</name>
<dbReference type="GO" id="GO:0051764">
    <property type="term" value="P:actin crosslink formation"/>
    <property type="evidence" value="ECO:0007669"/>
    <property type="project" value="TreeGrafter"/>
</dbReference>
<dbReference type="GO" id="GO:0005829">
    <property type="term" value="C:cytosol"/>
    <property type="evidence" value="ECO:0007669"/>
    <property type="project" value="TreeGrafter"/>
</dbReference>
<dbReference type="InterPro" id="IPR027267">
    <property type="entry name" value="AH/BAR_dom_sf"/>
</dbReference>
<dbReference type="GO" id="GO:0007009">
    <property type="term" value="P:plasma membrane organization"/>
    <property type="evidence" value="ECO:0007669"/>
    <property type="project" value="InterPro"/>
</dbReference>
<evidence type="ECO:0000256" key="1">
    <source>
        <dbReference type="SAM" id="MobiDB-lite"/>
    </source>
</evidence>
<dbReference type="GO" id="GO:0030838">
    <property type="term" value="P:positive regulation of actin filament polymerization"/>
    <property type="evidence" value="ECO:0007669"/>
    <property type="project" value="TreeGrafter"/>
</dbReference>
<feature type="domain" description="IMD" evidence="2">
    <location>
        <begin position="1"/>
        <end position="98"/>
    </location>
</feature>
<evidence type="ECO:0000259" key="2">
    <source>
        <dbReference type="PROSITE" id="PS51338"/>
    </source>
</evidence>
<dbReference type="RefSeq" id="XP_030874373.1">
    <property type="nucleotide sequence ID" value="XM_031018513.1"/>
</dbReference>
<evidence type="ECO:0000313" key="4">
    <source>
        <dbReference type="RefSeq" id="XP_030874373.1"/>
    </source>
</evidence>
<dbReference type="GeneID" id="115937114"/>
<protein>
    <submittedName>
        <fullName evidence="4">Brain-specific angiogenesis inhibitor 1-associated protein 2-like</fullName>
    </submittedName>
</protein>
<dbReference type="InterPro" id="IPR027681">
    <property type="entry name" value="IRSp53/IRTKS/Pinkbar"/>
</dbReference>
<proteinExistence type="predicted"/>
<dbReference type="SUPFAM" id="SSF103657">
    <property type="entry name" value="BAR/IMD domain-like"/>
    <property type="match status" value="1"/>
</dbReference>
<organism evidence="3 4">
    <name type="scientific">Leptonychotes weddellii</name>
    <name type="common">Weddell seal</name>
    <name type="synonym">Otaria weddellii</name>
    <dbReference type="NCBI Taxonomy" id="9713"/>
    <lineage>
        <taxon>Eukaryota</taxon>
        <taxon>Metazoa</taxon>
        <taxon>Chordata</taxon>
        <taxon>Craniata</taxon>
        <taxon>Vertebrata</taxon>
        <taxon>Euteleostomi</taxon>
        <taxon>Mammalia</taxon>
        <taxon>Eutheria</taxon>
        <taxon>Laurasiatheria</taxon>
        <taxon>Carnivora</taxon>
        <taxon>Caniformia</taxon>
        <taxon>Pinnipedia</taxon>
        <taxon>Phocidae</taxon>
        <taxon>Monachinae</taxon>
        <taxon>Lobodontini</taxon>
        <taxon>Leptonychotes</taxon>
    </lineage>
</organism>
<dbReference type="InterPro" id="IPR013606">
    <property type="entry name" value="I-BAR_dom"/>
</dbReference>
<dbReference type="Gene3D" id="1.20.1270.60">
    <property type="entry name" value="Arfaptin homology (AH) domain/BAR domain"/>
    <property type="match status" value="1"/>
</dbReference>
<dbReference type="Pfam" id="PF08397">
    <property type="entry name" value="IMD"/>
    <property type="match status" value="1"/>
</dbReference>
<gene>
    <name evidence="4" type="primary">LOC115937114</name>
</gene>
<dbReference type="PROSITE" id="PS51338">
    <property type="entry name" value="IMD"/>
    <property type="match status" value="1"/>
</dbReference>
<dbReference type="KEGG" id="lww:115937114"/>
<dbReference type="PANTHER" id="PTHR14206">
    <property type="entry name" value="BRAIN-SPECIFIC ANGIOGENESIS INHIBITOR 1-ASSOCIATED PROTEIN 2"/>
    <property type="match status" value="1"/>
</dbReference>
<sequence>MAEVHRQIQNQLEEMLKSFHNELLTQLEQKVELDSRYLSAALKKYQTEQRSKGDALDKCQAELKKLRKKSQGSKNPQKYSDKELQVGLGPAVMTPAAP</sequence>
<evidence type="ECO:0000313" key="3">
    <source>
        <dbReference type="Proteomes" id="UP000245341"/>
    </source>
</evidence>
<dbReference type="Proteomes" id="UP000245341">
    <property type="component" value="Unplaced"/>
</dbReference>